<evidence type="ECO:0000256" key="1">
    <source>
        <dbReference type="ARBA" id="ARBA00001966"/>
    </source>
</evidence>
<evidence type="ECO:0000259" key="12">
    <source>
        <dbReference type="PROSITE" id="PS51674"/>
    </source>
</evidence>
<dbReference type="EMBL" id="CP049772">
    <property type="protein sequence ID" value="UNL81381.1"/>
    <property type="molecule type" value="Genomic_DNA"/>
</dbReference>
<evidence type="ECO:0000313" key="13">
    <source>
        <dbReference type="EMBL" id="UNL81381.1"/>
    </source>
</evidence>
<dbReference type="GO" id="GO:0047134">
    <property type="term" value="F:protein-disulfide reductase [NAD(P)H] activity"/>
    <property type="evidence" value="ECO:0007669"/>
    <property type="project" value="TreeGrafter"/>
</dbReference>
<keyword evidence="8" id="KW-0805">Transcription regulation</keyword>
<feature type="domain" description="4Fe-4S Wbl-type" evidence="12">
    <location>
        <begin position="9"/>
        <end position="71"/>
    </location>
</feature>
<evidence type="ECO:0000256" key="5">
    <source>
        <dbReference type="ARBA" id="ARBA00022723"/>
    </source>
</evidence>
<dbReference type="RefSeq" id="WP_242076043.1">
    <property type="nucleotide sequence ID" value="NZ_CP049768.1"/>
</dbReference>
<comment type="cofactor">
    <cofactor evidence="1">
        <name>[4Fe-4S] cluster</name>
        <dbReference type="ChEBI" id="CHEBI:49883"/>
    </cofactor>
</comment>
<organism evidence="13 14">
    <name type="scientific">Bifidobacterium longum subsp. longum</name>
    <dbReference type="NCBI Taxonomy" id="1679"/>
    <lineage>
        <taxon>Bacteria</taxon>
        <taxon>Bacillati</taxon>
        <taxon>Actinomycetota</taxon>
        <taxon>Actinomycetes</taxon>
        <taxon>Bifidobacteriales</taxon>
        <taxon>Bifidobacteriaceae</taxon>
        <taxon>Bifidobacterium</taxon>
    </lineage>
</organism>
<evidence type="ECO:0000256" key="8">
    <source>
        <dbReference type="ARBA" id="ARBA00023015"/>
    </source>
</evidence>
<name>A0A9Q8QU07_BIFLL</name>
<evidence type="ECO:0000313" key="14">
    <source>
        <dbReference type="Proteomes" id="UP000829452"/>
    </source>
</evidence>
<evidence type="ECO:0000256" key="7">
    <source>
        <dbReference type="ARBA" id="ARBA00023014"/>
    </source>
</evidence>
<dbReference type="GO" id="GO:0046872">
    <property type="term" value="F:metal ion binding"/>
    <property type="evidence" value="ECO:0007669"/>
    <property type="project" value="UniProtKB-KW"/>
</dbReference>
<accession>A0A9Q8QU07</accession>
<evidence type="ECO:0000256" key="4">
    <source>
        <dbReference type="ARBA" id="ARBA00022485"/>
    </source>
</evidence>
<comment type="similarity">
    <text evidence="3">Belongs to the WhiB family.</text>
</comment>
<keyword evidence="5" id="KW-0479">Metal-binding</keyword>
<evidence type="ECO:0000256" key="6">
    <source>
        <dbReference type="ARBA" id="ARBA00023004"/>
    </source>
</evidence>
<dbReference type="AlphaFoldDB" id="A0A9Q8QU07"/>
<reference evidence="13" key="1">
    <citation type="submission" date="2020-02" db="EMBL/GenBank/DDBJ databases">
        <title>The Isolation and identification of Lactobacillus and Bifidobacterium species from dairy as potential probiotics for calf scour mitigation.</title>
        <authorList>
            <person name="Dhadda K."/>
            <person name="Guan L."/>
            <person name="Chen Y."/>
            <person name="Malmuthuge N."/>
        </authorList>
    </citation>
    <scope>NUCLEOTIDE SEQUENCE</scope>
    <source>
        <strain evidence="13">B1</strain>
    </source>
</reference>
<keyword evidence="11" id="KW-0804">Transcription</keyword>
<evidence type="ECO:0000256" key="10">
    <source>
        <dbReference type="ARBA" id="ARBA00023157"/>
    </source>
</evidence>
<dbReference type="GO" id="GO:0003677">
    <property type="term" value="F:DNA binding"/>
    <property type="evidence" value="ECO:0007669"/>
    <property type="project" value="UniProtKB-KW"/>
</dbReference>
<keyword evidence="4" id="KW-0004">4Fe-4S</keyword>
<dbReference type="GO" id="GO:0045892">
    <property type="term" value="P:negative regulation of DNA-templated transcription"/>
    <property type="evidence" value="ECO:0007669"/>
    <property type="project" value="TreeGrafter"/>
</dbReference>
<keyword evidence="9" id="KW-0238">DNA-binding</keyword>
<dbReference type="PANTHER" id="PTHR38839">
    <property type="entry name" value="TRANSCRIPTIONAL REGULATOR WHID-RELATED"/>
    <property type="match status" value="1"/>
</dbReference>
<dbReference type="GO" id="GO:0005737">
    <property type="term" value="C:cytoplasm"/>
    <property type="evidence" value="ECO:0007669"/>
    <property type="project" value="UniProtKB-SubCell"/>
</dbReference>
<proteinExistence type="inferred from homology"/>
<dbReference type="GO" id="GO:0045454">
    <property type="term" value="P:cell redox homeostasis"/>
    <property type="evidence" value="ECO:0007669"/>
    <property type="project" value="TreeGrafter"/>
</dbReference>
<comment type="subcellular location">
    <subcellularLocation>
        <location evidence="2">Cytoplasm</location>
    </subcellularLocation>
</comment>
<dbReference type="InterPro" id="IPR034768">
    <property type="entry name" value="4FE4S_WBL"/>
</dbReference>
<dbReference type="PROSITE" id="PS51674">
    <property type="entry name" value="4FE4S_WBL"/>
    <property type="match status" value="1"/>
</dbReference>
<dbReference type="GO" id="GO:0051539">
    <property type="term" value="F:4 iron, 4 sulfur cluster binding"/>
    <property type="evidence" value="ECO:0007669"/>
    <property type="project" value="UniProtKB-KW"/>
</dbReference>
<gene>
    <name evidence="13" type="ORF">G8B11_02930</name>
</gene>
<evidence type="ECO:0000256" key="2">
    <source>
        <dbReference type="ARBA" id="ARBA00004496"/>
    </source>
</evidence>
<dbReference type="Pfam" id="PF02467">
    <property type="entry name" value="Whib"/>
    <property type="match status" value="1"/>
</dbReference>
<evidence type="ECO:0000256" key="9">
    <source>
        <dbReference type="ARBA" id="ARBA00023125"/>
    </source>
</evidence>
<keyword evidence="6" id="KW-0408">Iron</keyword>
<evidence type="ECO:0000256" key="3">
    <source>
        <dbReference type="ARBA" id="ARBA00006597"/>
    </source>
</evidence>
<dbReference type="InterPro" id="IPR003482">
    <property type="entry name" value="Whib"/>
</dbReference>
<dbReference type="Proteomes" id="UP000829452">
    <property type="component" value="Chromosome"/>
</dbReference>
<sequence>MSGWRDKAACRDMDPDLFFPTTSSEERLALKACAQCPAICECARYAAEHALINGYPLQGIWGGINRSKGKNYRDNEKEMWE</sequence>
<keyword evidence="10" id="KW-1015">Disulfide bond</keyword>
<keyword evidence="7" id="KW-0411">Iron-sulfur</keyword>
<evidence type="ECO:0000256" key="11">
    <source>
        <dbReference type="ARBA" id="ARBA00023163"/>
    </source>
</evidence>
<protein>
    <submittedName>
        <fullName evidence="13">WhiB family transcriptional regulator</fullName>
    </submittedName>
</protein>